<keyword evidence="2" id="KW-1133">Transmembrane helix</keyword>
<sequence length="113" mass="12513">MGSMEQPAQEMTAQKNAVSSSTQVATTPKPGSADTVENQEKSRRAANFRALWTRRLIVGAAILIWAILFYFFFMAVARVGAALTLIFAGALLAYLIYPIVLFLERFIRVLSLL</sequence>
<gene>
    <name evidence="3" type="ORF">KDW_01100</name>
</gene>
<proteinExistence type="predicted"/>
<dbReference type="RefSeq" id="WP_151754159.1">
    <property type="nucleotide sequence ID" value="NZ_BKZW01000001.1"/>
</dbReference>
<protein>
    <submittedName>
        <fullName evidence="3">Uncharacterized protein</fullName>
    </submittedName>
</protein>
<evidence type="ECO:0000313" key="4">
    <source>
        <dbReference type="Proteomes" id="UP000326912"/>
    </source>
</evidence>
<feature type="transmembrane region" description="Helical" evidence="2">
    <location>
        <begin position="56"/>
        <end position="76"/>
    </location>
</feature>
<dbReference type="EMBL" id="BKZW01000001">
    <property type="protein sequence ID" value="GER85948.1"/>
    <property type="molecule type" value="Genomic_DNA"/>
</dbReference>
<reference evidence="3 4" key="1">
    <citation type="submission" date="2019-10" db="EMBL/GenBank/DDBJ databases">
        <title>Dictyobacter vulcani sp. nov., within the class Ktedonobacteria, isolated from soil of volcanic Mt. Zao.</title>
        <authorList>
            <person name="Zheng Y."/>
            <person name="Wang C.M."/>
            <person name="Sakai Y."/>
            <person name="Abe K."/>
            <person name="Yokota A."/>
            <person name="Yabe S."/>
        </authorList>
    </citation>
    <scope>NUCLEOTIDE SEQUENCE [LARGE SCALE GENOMIC DNA]</scope>
    <source>
        <strain evidence="3 4">W12</strain>
    </source>
</reference>
<evidence type="ECO:0000256" key="1">
    <source>
        <dbReference type="SAM" id="MobiDB-lite"/>
    </source>
</evidence>
<feature type="region of interest" description="Disordered" evidence="1">
    <location>
        <begin position="1"/>
        <end position="41"/>
    </location>
</feature>
<accession>A0A5J4KBN0</accession>
<keyword evidence="2" id="KW-0472">Membrane</keyword>
<comment type="caution">
    <text evidence="3">The sequence shown here is derived from an EMBL/GenBank/DDBJ whole genome shotgun (WGS) entry which is preliminary data.</text>
</comment>
<feature type="transmembrane region" description="Helical" evidence="2">
    <location>
        <begin position="82"/>
        <end position="103"/>
    </location>
</feature>
<evidence type="ECO:0000313" key="3">
    <source>
        <dbReference type="EMBL" id="GER85948.1"/>
    </source>
</evidence>
<dbReference type="Proteomes" id="UP000326912">
    <property type="component" value="Unassembled WGS sequence"/>
</dbReference>
<organism evidence="3 4">
    <name type="scientific">Dictyobacter vulcani</name>
    <dbReference type="NCBI Taxonomy" id="2607529"/>
    <lineage>
        <taxon>Bacteria</taxon>
        <taxon>Bacillati</taxon>
        <taxon>Chloroflexota</taxon>
        <taxon>Ktedonobacteria</taxon>
        <taxon>Ktedonobacterales</taxon>
        <taxon>Dictyobacteraceae</taxon>
        <taxon>Dictyobacter</taxon>
    </lineage>
</organism>
<name>A0A5J4KBN0_9CHLR</name>
<keyword evidence="4" id="KW-1185">Reference proteome</keyword>
<keyword evidence="2" id="KW-0812">Transmembrane</keyword>
<dbReference type="AlphaFoldDB" id="A0A5J4KBN0"/>
<feature type="compositionally biased region" description="Polar residues" evidence="1">
    <location>
        <begin position="9"/>
        <end position="26"/>
    </location>
</feature>
<evidence type="ECO:0000256" key="2">
    <source>
        <dbReference type="SAM" id="Phobius"/>
    </source>
</evidence>